<evidence type="ECO:0000313" key="2">
    <source>
        <dbReference type="Proteomes" id="UP000255165"/>
    </source>
</evidence>
<gene>
    <name evidence="1" type="ORF">DN412_42805</name>
</gene>
<proteinExistence type="predicted"/>
<sequence>MKNPWNKKNPFMSMWLSNANRIAGATRGRMTAEGKRQASNAMNEGAKQVMTFWADALTTKKPVPKRKRR</sequence>
<dbReference type="RefSeq" id="WP_115216994.1">
    <property type="nucleotide sequence ID" value="NZ_QKWJ01000231.1"/>
</dbReference>
<name>A0A370MV06_9BURK</name>
<dbReference type="EMBL" id="QKWJ01000231">
    <property type="protein sequence ID" value="RDJ97195.1"/>
    <property type="molecule type" value="Genomic_DNA"/>
</dbReference>
<reference evidence="2" key="1">
    <citation type="submission" date="2018-06" db="EMBL/GenBank/DDBJ databases">
        <authorList>
            <person name="Feng T."/>
            <person name="Jeon C.O."/>
        </authorList>
    </citation>
    <scope>NUCLEOTIDE SEQUENCE [LARGE SCALE GENOMIC DNA]</scope>
    <source>
        <strain evidence="2">S23</strain>
    </source>
</reference>
<organism evidence="1 2">
    <name type="scientific">Cupriavidus lacunae</name>
    <dbReference type="NCBI Taxonomy" id="2666307"/>
    <lineage>
        <taxon>Bacteria</taxon>
        <taxon>Pseudomonadati</taxon>
        <taxon>Pseudomonadota</taxon>
        <taxon>Betaproteobacteria</taxon>
        <taxon>Burkholderiales</taxon>
        <taxon>Burkholderiaceae</taxon>
        <taxon>Cupriavidus</taxon>
    </lineage>
</organism>
<evidence type="ECO:0000313" key="1">
    <source>
        <dbReference type="EMBL" id="RDJ97195.1"/>
    </source>
</evidence>
<protein>
    <submittedName>
        <fullName evidence="1">Uncharacterized protein</fullName>
    </submittedName>
</protein>
<comment type="caution">
    <text evidence="1">The sequence shown here is derived from an EMBL/GenBank/DDBJ whole genome shotgun (WGS) entry which is preliminary data.</text>
</comment>
<keyword evidence="2" id="KW-1185">Reference proteome</keyword>
<dbReference type="AlphaFoldDB" id="A0A370MV06"/>
<dbReference type="Proteomes" id="UP000255165">
    <property type="component" value="Unassembled WGS sequence"/>
</dbReference>
<accession>A0A370MV06</accession>